<keyword evidence="1" id="KW-0732">Signal</keyword>
<sequence>MSHVCAWLTILHALFGEDVSSRGFGFCEISKFWTGKPDVFGHIVQYVNTGSIIIPTQIAHNTLLSACSKCTLSSIEKR</sequence>
<proteinExistence type="predicted"/>
<organism evidence="2 3">
    <name type="scientific">Botryotinia calthae</name>
    <dbReference type="NCBI Taxonomy" id="38488"/>
    <lineage>
        <taxon>Eukaryota</taxon>
        <taxon>Fungi</taxon>
        <taxon>Dikarya</taxon>
        <taxon>Ascomycota</taxon>
        <taxon>Pezizomycotina</taxon>
        <taxon>Leotiomycetes</taxon>
        <taxon>Helotiales</taxon>
        <taxon>Sclerotiniaceae</taxon>
        <taxon>Botryotinia</taxon>
    </lineage>
</organism>
<evidence type="ECO:0000313" key="2">
    <source>
        <dbReference type="EMBL" id="TEY61063.1"/>
    </source>
</evidence>
<evidence type="ECO:0008006" key="4">
    <source>
        <dbReference type="Google" id="ProtNLM"/>
    </source>
</evidence>
<comment type="caution">
    <text evidence="2">The sequence shown here is derived from an EMBL/GenBank/DDBJ whole genome shotgun (WGS) entry which is preliminary data.</text>
</comment>
<feature type="signal peptide" evidence="1">
    <location>
        <begin position="1"/>
        <end position="16"/>
    </location>
</feature>
<evidence type="ECO:0000256" key="1">
    <source>
        <dbReference type="SAM" id="SignalP"/>
    </source>
</evidence>
<keyword evidence="3" id="KW-1185">Reference proteome</keyword>
<dbReference type="EMBL" id="PHWZ01000175">
    <property type="protein sequence ID" value="TEY61063.1"/>
    <property type="molecule type" value="Genomic_DNA"/>
</dbReference>
<name>A0A4Y8D313_9HELO</name>
<accession>A0A4Y8D313</accession>
<feature type="chain" id="PRO_5021278555" description="Secreted protein" evidence="1">
    <location>
        <begin position="17"/>
        <end position="78"/>
    </location>
</feature>
<dbReference type="Proteomes" id="UP000297299">
    <property type="component" value="Unassembled WGS sequence"/>
</dbReference>
<gene>
    <name evidence="2" type="ORF">BOTCAL_0175g00140</name>
</gene>
<dbReference type="OrthoDB" id="3552140at2759"/>
<protein>
    <recommendedName>
        <fullName evidence="4">Secreted protein</fullName>
    </recommendedName>
</protein>
<reference evidence="2 3" key="1">
    <citation type="submission" date="2017-11" db="EMBL/GenBank/DDBJ databases">
        <title>Comparative genomics of Botrytis spp.</title>
        <authorList>
            <person name="Valero-Jimenez C.A."/>
            <person name="Tapia P."/>
            <person name="Veloso J."/>
            <person name="Silva-Moreno E."/>
            <person name="Staats M."/>
            <person name="Valdes J.H."/>
            <person name="Van Kan J.A.L."/>
        </authorList>
    </citation>
    <scope>NUCLEOTIDE SEQUENCE [LARGE SCALE GENOMIC DNA]</scope>
    <source>
        <strain evidence="2 3">MUCL2830</strain>
    </source>
</reference>
<evidence type="ECO:0000313" key="3">
    <source>
        <dbReference type="Proteomes" id="UP000297299"/>
    </source>
</evidence>
<dbReference type="AlphaFoldDB" id="A0A4Y8D313"/>